<keyword evidence="3" id="KW-1185">Reference proteome</keyword>
<feature type="region of interest" description="Disordered" evidence="1">
    <location>
        <begin position="1"/>
        <end position="36"/>
    </location>
</feature>
<proteinExistence type="predicted"/>
<dbReference type="Proteomes" id="UP000308197">
    <property type="component" value="Unassembled WGS sequence"/>
</dbReference>
<dbReference type="EMBL" id="ML210963">
    <property type="protein sequence ID" value="TFK94966.1"/>
    <property type="molecule type" value="Genomic_DNA"/>
</dbReference>
<feature type="compositionally biased region" description="Polar residues" evidence="1">
    <location>
        <begin position="160"/>
        <end position="171"/>
    </location>
</feature>
<organism evidence="2 3">
    <name type="scientific">Polyporus arcularius HHB13444</name>
    <dbReference type="NCBI Taxonomy" id="1314778"/>
    <lineage>
        <taxon>Eukaryota</taxon>
        <taxon>Fungi</taxon>
        <taxon>Dikarya</taxon>
        <taxon>Basidiomycota</taxon>
        <taxon>Agaricomycotina</taxon>
        <taxon>Agaricomycetes</taxon>
        <taxon>Polyporales</taxon>
        <taxon>Polyporaceae</taxon>
        <taxon>Polyporus</taxon>
    </lineage>
</organism>
<sequence length="182" mass="21334">MAELSVLTARPSSSSRRGRPRRLPKQVGAPLHRASHPRPRALRLPVRHLRRGRTPPRPQLTPRWPRHIPPPLLLPLRHRQRMQHHHHRRSRRVMWQTCSRAALRRTGHTTMCRGYLGSLVSTLRHLPPSLWLSPRPHHGMQHTRHPRLRLPRLQRRRTGKTSVCSSGTRSGLSKLLKPRRPR</sequence>
<feature type="compositionally biased region" description="Basic residues" evidence="1">
    <location>
        <begin position="135"/>
        <end position="159"/>
    </location>
</feature>
<reference evidence="2 3" key="1">
    <citation type="journal article" date="2019" name="Nat. Ecol. Evol.">
        <title>Megaphylogeny resolves global patterns of mushroom evolution.</title>
        <authorList>
            <person name="Varga T."/>
            <person name="Krizsan K."/>
            <person name="Foldi C."/>
            <person name="Dima B."/>
            <person name="Sanchez-Garcia M."/>
            <person name="Sanchez-Ramirez S."/>
            <person name="Szollosi G.J."/>
            <person name="Szarkandi J.G."/>
            <person name="Papp V."/>
            <person name="Albert L."/>
            <person name="Andreopoulos W."/>
            <person name="Angelini C."/>
            <person name="Antonin V."/>
            <person name="Barry K.W."/>
            <person name="Bougher N.L."/>
            <person name="Buchanan P."/>
            <person name="Buyck B."/>
            <person name="Bense V."/>
            <person name="Catcheside P."/>
            <person name="Chovatia M."/>
            <person name="Cooper J."/>
            <person name="Damon W."/>
            <person name="Desjardin D."/>
            <person name="Finy P."/>
            <person name="Geml J."/>
            <person name="Haridas S."/>
            <person name="Hughes K."/>
            <person name="Justo A."/>
            <person name="Karasinski D."/>
            <person name="Kautmanova I."/>
            <person name="Kiss B."/>
            <person name="Kocsube S."/>
            <person name="Kotiranta H."/>
            <person name="LaButti K.M."/>
            <person name="Lechner B.E."/>
            <person name="Liimatainen K."/>
            <person name="Lipzen A."/>
            <person name="Lukacs Z."/>
            <person name="Mihaltcheva S."/>
            <person name="Morgado L.N."/>
            <person name="Niskanen T."/>
            <person name="Noordeloos M.E."/>
            <person name="Ohm R.A."/>
            <person name="Ortiz-Santana B."/>
            <person name="Ovrebo C."/>
            <person name="Racz N."/>
            <person name="Riley R."/>
            <person name="Savchenko A."/>
            <person name="Shiryaev A."/>
            <person name="Soop K."/>
            <person name="Spirin V."/>
            <person name="Szebenyi C."/>
            <person name="Tomsovsky M."/>
            <person name="Tulloss R.E."/>
            <person name="Uehling J."/>
            <person name="Grigoriev I.V."/>
            <person name="Vagvolgyi C."/>
            <person name="Papp T."/>
            <person name="Martin F.M."/>
            <person name="Miettinen O."/>
            <person name="Hibbett D.S."/>
            <person name="Nagy L.G."/>
        </authorList>
    </citation>
    <scope>NUCLEOTIDE SEQUENCE [LARGE SCALE GENOMIC DNA]</scope>
    <source>
        <strain evidence="2 3">HHB13444</strain>
    </source>
</reference>
<evidence type="ECO:0000256" key="1">
    <source>
        <dbReference type="SAM" id="MobiDB-lite"/>
    </source>
</evidence>
<name>A0A5C3PZ07_9APHY</name>
<evidence type="ECO:0000313" key="3">
    <source>
        <dbReference type="Proteomes" id="UP000308197"/>
    </source>
</evidence>
<accession>A0A5C3PZ07</accession>
<evidence type="ECO:0000313" key="2">
    <source>
        <dbReference type="EMBL" id="TFK94966.1"/>
    </source>
</evidence>
<gene>
    <name evidence="2" type="ORF">K466DRAFT_1252</name>
</gene>
<feature type="region of interest" description="Disordered" evidence="1">
    <location>
        <begin position="134"/>
        <end position="182"/>
    </location>
</feature>
<protein>
    <submittedName>
        <fullName evidence="2">Uncharacterized protein</fullName>
    </submittedName>
</protein>
<dbReference type="InParanoid" id="A0A5C3PZ07"/>
<dbReference type="AlphaFoldDB" id="A0A5C3PZ07"/>